<gene>
    <name evidence="2" type="ORF">GWK36_09155</name>
</gene>
<keyword evidence="3" id="KW-1185">Reference proteome</keyword>
<name>A0A6G7VGG8_9GAMM</name>
<organism evidence="2 3">
    <name type="scientific">Caldichromatium japonicum</name>
    <dbReference type="NCBI Taxonomy" id="2699430"/>
    <lineage>
        <taxon>Bacteria</taxon>
        <taxon>Pseudomonadati</taxon>
        <taxon>Pseudomonadota</taxon>
        <taxon>Gammaproteobacteria</taxon>
        <taxon>Chromatiales</taxon>
        <taxon>Chromatiaceae</taxon>
        <taxon>Caldichromatium</taxon>
    </lineage>
</organism>
<feature type="domain" description="EAL" evidence="1">
    <location>
        <begin position="1"/>
        <end position="43"/>
    </location>
</feature>
<dbReference type="AlphaFoldDB" id="A0A6G7VGG8"/>
<dbReference type="Gene3D" id="3.20.20.450">
    <property type="entry name" value="EAL domain"/>
    <property type="match status" value="1"/>
</dbReference>
<dbReference type="SUPFAM" id="SSF141868">
    <property type="entry name" value="EAL domain-like"/>
    <property type="match status" value="1"/>
</dbReference>
<evidence type="ECO:0000313" key="3">
    <source>
        <dbReference type="Proteomes" id="UP000502699"/>
    </source>
</evidence>
<dbReference type="EMBL" id="CP048029">
    <property type="protein sequence ID" value="QIK39173.1"/>
    <property type="molecule type" value="Genomic_DNA"/>
</dbReference>
<proteinExistence type="predicted"/>
<dbReference type="KEGG" id="cjap:GWK36_09155"/>
<accession>A0A6G7VGG8</accession>
<dbReference type="Proteomes" id="UP000502699">
    <property type="component" value="Chromosome"/>
</dbReference>
<evidence type="ECO:0000313" key="2">
    <source>
        <dbReference type="EMBL" id="QIK39173.1"/>
    </source>
</evidence>
<evidence type="ECO:0000259" key="1">
    <source>
        <dbReference type="PROSITE" id="PS50883"/>
    </source>
</evidence>
<reference evidence="3" key="1">
    <citation type="submission" date="2020-01" db="EMBL/GenBank/DDBJ databases">
        <title>Caldichromatium gen. nov., sp. nov., a thermophilic purple sulfur bacterium member of the family Chromatiaceae isolated from Nakabusa hot spring, Japan.</title>
        <authorList>
            <person name="Saini M.K."/>
            <person name="Hanada S."/>
            <person name="Tank M."/>
        </authorList>
    </citation>
    <scope>NUCLEOTIDE SEQUENCE [LARGE SCALE GENOMIC DNA]</scope>
    <source>
        <strain evidence="3">No.7</strain>
    </source>
</reference>
<sequence>MAEGIEHELQRQSLLTLGCQEGQGFLFARPMPMEQLVRWLATV</sequence>
<protein>
    <submittedName>
        <fullName evidence="2">EAL domain-containing protein</fullName>
    </submittedName>
</protein>
<dbReference type="InterPro" id="IPR001633">
    <property type="entry name" value="EAL_dom"/>
</dbReference>
<dbReference type="InterPro" id="IPR035919">
    <property type="entry name" value="EAL_sf"/>
</dbReference>
<dbReference type="PROSITE" id="PS50883">
    <property type="entry name" value="EAL"/>
    <property type="match status" value="1"/>
</dbReference>